<dbReference type="Proteomes" id="UP000267049">
    <property type="component" value="Unassembled WGS sequence"/>
</dbReference>
<dbReference type="OrthoDB" id="9815939at2"/>
<evidence type="ECO:0000313" key="3">
    <source>
        <dbReference type="EMBL" id="RNF86193.1"/>
    </source>
</evidence>
<dbReference type="EMBL" id="RIBS01000001">
    <property type="protein sequence ID" value="RNF86193.1"/>
    <property type="molecule type" value="Genomic_DNA"/>
</dbReference>
<keyword evidence="4" id="KW-1185">Reference proteome</keyword>
<feature type="region of interest" description="Disordered" evidence="1">
    <location>
        <begin position="153"/>
        <end position="181"/>
    </location>
</feature>
<reference evidence="3 4" key="1">
    <citation type="submission" date="2018-11" db="EMBL/GenBank/DDBJ databases">
        <title>Lysobacter cryohumiis sp. nov., isolated from soil in the Tianshan Mountains, Xinjiang, China.</title>
        <authorList>
            <person name="Luo Y."/>
            <person name="Sheng H."/>
        </authorList>
    </citation>
    <scope>NUCLEOTIDE SEQUENCE [LARGE SCALE GENOMIC DNA]</scope>
    <source>
        <strain evidence="3 4">ZS60</strain>
    </source>
</reference>
<evidence type="ECO:0000256" key="1">
    <source>
        <dbReference type="SAM" id="MobiDB-lite"/>
    </source>
</evidence>
<evidence type="ECO:0000259" key="2">
    <source>
        <dbReference type="Pfam" id="PF19266"/>
    </source>
</evidence>
<accession>A0A3M8SZK2</accession>
<dbReference type="Pfam" id="PF19266">
    <property type="entry name" value="CIS_tube"/>
    <property type="match status" value="1"/>
</dbReference>
<sequence>MPTTPDLSQKIELAYFKALPPAQGERIEVHFNPATLQYTVANTLKEEGSGDQKKQYVDKTSAKLTMQLVFDTTDSGEDVRVHTDRMAQLLKPMAEGSKQVPPNVEFGWGLYRFTGMVEQYKETIDFFAASGVPLRASVDITLSSQDVRFESAKNPSASVDRNLAPEPVVAPGGGGPSGLANSLGDPRAARAIASLNGSASLRFGAEAGLALSAGVELRAEAAFSAGASAGLSAGIGAGIGGGIGAGISGGIGGGLGIGGSAGIGLGAGAGISASAGASASAVAGGAFAGLRATVSTGTSMPSGQALLVTPGASLAAGSGASFGIGGRVQSKTDSSLGADVGARADLHALIRFG</sequence>
<name>A0A3M8SZK2_9GAMM</name>
<proteinExistence type="predicted"/>
<comment type="caution">
    <text evidence="3">The sequence shown here is derived from an EMBL/GenBank/DDBJ whole genome shotgun (WGS) entry which is preliminary data.</text>
</comment>
<feature type="domain" description="Contractile injection system tube protein N-terminal" evidence="2">
    <location>
        <begin position="23"/>
        <end position="146"/>
    </location>
</feature>
<dbReference type="RefSeq" id="WP_123086312.1">
    <property type="nucleotide sequence ID" value="NZ_RIBS01000001.1"/>
</dbReference>
<organism evidence="3 4">
    <name type="scientific">Montanilutibacter psychrotolerans</name>
    <dbReference type="NCBI Taxonomy" id="1327343"/>
    <lineage>
        <taxon>Bacteria</taxon>
        <taxon>Pseudomonadati</taxon>
        <taxon>Pseudomonadota</taxon>
        <taxon>Gammaproteobacteria</taxon>
        <taxon>Lysobacterales</taxon>
        <taxon>Lysobacteraceae</taxon>
        <taxon>Montanilutibacter</taxon>
    </lineage>
</organism>
<dbReference type="InterPro" id="IPR045361">
    <property type="entry name" value="CIS_tube_prot_N"/>
</dbReference>
<protein>
    <recommendedName>
        <fullName evidence="2">Contractile injection system tube protein N-terminal domain-containing protein</fullName>
    </recommendedName>
</protein>
<gene>
    <name evidence="3" type="ORF">EER27_01845</name>
</gene>
<dbReference type="AlphaFoldDB" id="A0A3M8SZK2"/>
<evidence type="ECO:0000313" key="4">
    <source>
        <dbReference type="Proteomes" id="UP000267049"/>
    </source>
</evidence>